<keyword evidence="1" id="KW-0812">Transmembrane</keyword>
<evidence type="ECO:0000313" key="2">
    <source>
        <dbReference type="EMBL" id="QJS13812.1"/>
    </source>
</evidence>
<accession>A0A6M4PS66</accession>
<protein>
    <recommendedName>
        <fullName evidence="4">Integral membrane protein</fullName>
    </recommendedName>
</protein>
<evidence type="ECO:0000256" key="1">
    <source>
        <dbReference type="SAM" id="Phobius"/>
    </source>
</evidence>
<evidence type="ECO:0000313" key="3">
    <source>
        <dbReference type="Proteomes" id="UP000502641"/>
    </source>
</evidence>
<keyword evidence="3" id="KW-1185">Reference proteome</keyword>
<keyword evidence="1" id="KW-0472">Membrane</keyword>
<dbReference type="Proteomes" id="UP000502641">
    <property type="component" value="Chromosome"/>
</dbReference>
<organism evidence="2 3">
    <name type="scientific">Streptomyces argyrophylli</name>
    <dbReference type="NCBI Taxonomy" id="2726118"/>
    <lineage>
        <taxon>Bacteria</taxon>
        <taxon>Bacillati</taxon>
        <taxon>Actinomycetota</taxon>
        <taxon>Actinomycetes</taxon>
        <taxon>Kitasatosporales</taxon>
        <taxon>Streptomycetaceae</taxon>
        <taxon>Streptomyces</taxon>
    </lineage>
</organism>
<dbReference type="EMBL" id="CP053189">
    <property type="protein sequence ID" value="QJS13812.1"/>
    <property type="molecule type" value="Genomic_DNA"/>
</dbReference>
<name>A0A6M4PS66_9ACTN</name>
<reference evidence="2 3" key="1">
    <citation type="submission" date="2020-05" db="EMBL/GenBank/DDBJ databases">
        <authorList>
            <person name="Li K."/>
        </authorList>
    </citation>
    <scope>NUCLEOTIDE SEQUENCE [LARGE SCALE GENOMIC DNA]</scope>
    <source>
        <strain evidence="3">jing01</strain>
    </source>
</reference>
<proteinExistence type="predicted"/>
<feature type="transmembrane region" description="Helical" evidence="1">
    <location>
        <begin position="31"/>
        <end position="53"/>
    </location>
</feature>
<dbReference type="InterPro" id="IPR039708">
    <property type="entry name" value="MT1774/Rv1733c-like"/>
</dbReference>
<sequence length="200" mass="21518">MARTPPTTVARVRLWRWRHNPLKRHSDVVEAWIVLVTWVLALLGGVLAGVVAAQATDSAFAARRAQVHAVSAVLTDGAAKAPPGGSGYEDGRVWAAVRWTDAVGKVHIGQAKIFPGSPVGSRLTVWTDHTGRIVSPPPSGTGATLQVVLTGVLVAPPAGATVWAGGWLIRTRLLRRRLAEWEEEWEQVGPEWRKRSGGRG</sequence>
<dbReference type="AlphaFoldDB" id="A0A6M4PS66"/>
<dbReference type="PANTHER" id="PTHR42305:SF1">
    <property type="entry name" value="MEMBRANE PROTEIN RV1733C-RELATED"/>
    <property type="match status" value="1"/>
</dbReference>
<evidence type="ECO:0008006" key="4">
    <source>
        <dbReference type="Google" id="ProtNLM"/>
    </source>
</evidence>
<dbReference type="RefSeq" id="WP_171159206.1">
    <property type="nucleotide sequence ID" value="NZ_CP053189.1"/>
</dbReference>
<gene>
    <name evidence="2" type="ORF">HKX69_33515</name>
</gene>
<keyword evidence="1" id="KW-1133">Transmembrane helix</keyword>
<dbReference type="PANTHER" id="PTHR42305">
    <property type="entry name" value="MEMBRANE PROTEIN RV1733C-RELATED"/>
    <property type="match status" value="1"/>
</dbReference>
<dbReference type="KEGG" id="sarg:HKX69_33515"/>